<evidence type="ECO:0000256" key="8">
    <source>
        <dbReference type="ARBA" id="ARBA00023136"/>
    </source>
</evidence>
<evidence type="ECO:0000256" key="5">
    <source>
        <dbReference type="ARBA" id="ARBA00022692"/>
    </source>
</evidence>
<organism evidence="13 14">
    <name type="scientific">Adonisia turfae CCMR0081</name>
    <dbReference type="NCBI Taxonomy" id="2292702"/>
    <lineage>
        <taxon>Bacteria</taxon>
        <taxon>Bacillati</taxon>
        <taxon>Cyanobacteriota</taxon>
        <taxon>Adonisia</taxon>
        <taxon>Adonisia turfae</taxon>
    </lineage>
</organism>
<feature type="domain" description="Photosystem I PsaL reaction centre subunit XI" evidence="12">
    <location>
        <begin position="8"/>
        <end position="148"/>
    </location>
</feature>
<dbReference type="PANTHER" id="PTHR34803:SF2">
    <property type="entry name" value="PHOTOSYSTEM I REACTION CENTER SUBUNIT XI, CHLOROPLASTIC"/>
    <property type="match status" value="1"/>
</dbReference>
<dbReference type="GO" id="GO:0009538">
    <property type="term" value="C:photosystem I reaction center"/>
    <property type="evidence" value="ECO:0007669"/>
    <property type="project" value="InterPro"/>
</dbReference>
<keyword evidence="4" id="KW-0602">Photosynthesis</keyword>
<evidence type="ECO:0000256" key="3">
    <source>
        <dbReference type="ARBA" id="ARBA00019514"/>
    </source>
</evidence>
<reference evidence="13 14" key="1">
    <citation type="journal article" date="2020" name="Microb. Ecol.">
        <title>Ecogenomics of the Marine Benthic Filamentous Cyanobacterium Adonisia.</title>
        <authorList>
            <person name="Walter J.M."/>
            <person name="Coutinho F.H."/>
            <person name="Leomil L."/>
            <person name="Hargreaves P.I."/>
            <person name="Campeao M.E."/>
            <person name="Vieira V.V."/>
            <person name="Silva B.S."/>
            <person name="Fistarol G.O."/>
            <person name="Salomon P.S."/>
            <person name="Sawabe T."/>
            <person name="Mino S."/>
            <person name="Hosokawa M."/>
            <person name="Miyashita H."/>
            <person name="Maruyama F."/>
            <person name="van Verk M.C."/>
            <person name="Dutilh B.E."/>
            <person name="Thompson C.C."/>
            <person name="Thompson F.L."/>
        </authorList>
    </citation>
    <scope>NUCLEOTIDE SEQUENCE [LARGE SCALE GENOMIC DNA]</scope>
    <source>
        <strain evidence="13 14">CCMR0081</strain>
    </source>
</reference>
<comment type="caution">
    <text evidence="13">The sequence shown here is derived from an EMBL/GenBank/DDBJ whole genome shotgun (WGS) entry which is preliminary data.</text>
</comment>
<dbReference type="EMBL" id="QXHD01000004">
    <property type="protein sequence ID" value="NEZ54921.1"/>
    <property type="molecule type" value="Genomic_DNA"/>
</dbReference>
<keyword evidence="6" id="KW-0603">Photosystem I</keyword>
<dbReference type="PANTHER" id="PTHR34803">
    <property type="entry name" value="PHOTOSYSTEM I REACTION CENTER SUBUNIT XI, CHLOROPLASTIC"/>
    <property type="match status" value="1"/>
</dbReference>
<accession>A0A6M0RH34</accession>
<feature type="transmembrane region" description="Helical" evidence="11">
    <location>
        <begin position="76"/>
        <end position="98"/>
    </location>
</feature>
<evidence type="ECO:0000256" key="4">
    <source>
        <dbReference type="ARBA" id="ARBA00022531"/>
    </source>
</evidence>
<dbReference type="AlphaFoldDB" id="A0A6M0RH34"/>
<dbReference type="Pfam" id="PF02605">
    <property type="entry name" value="PsaL"/>
    <property type="match status" value="1"/>
</dbReference>
<evidence type="ECO:0000256" key="6">
    <source>
        <dbReference type="ARBA" id="ARBA00022836"/>
    </source>
</evidence>
<gene>
    <name evidence="13" type="ORF">DXZ20_04280</name>
</gene>
<name>A0A6M0RH34_9CYAN</name>
<dbReference type="GO" id="GO:0015979">
    <property type="term" value="P:photosynthesis"/>
    <property type="evidence" value="ECO:0007669"/>
    <property type="project" value="UniProtKB-KW"/>
</dbReference>
<dbReference type="Gene3D" id="1.20.1240.10">
    <property type="entry name" value="Photosystem I PsaL, reaction centre subunit XI"/>
    <property type="match status" value="1"/>
</dbReference>
<dbReference type="InterPro" id="IPR003757">
    <property type="entry name" value="PSI_PsaL"/>
</dbReference>
<keyword evidence="7 11" id="KW-1133">Transmembrane helix</keyword>
<dbReference type="InterPro" id="IPR036592">
    <property type="entry name" value="PSI_PsaL_sf"/>
</dbReference>
<comment type="similarity">
    <text evidence="2">Belongs to the PsaL family.</text>
</comment>
<evidence type="ECO:0000256" key="2">
    <source>
        <dbReference type="ARBA" id="ARBA00008820"/>
    </source>
</evidence>
<evidence type="ECO:0000313" key="13">
    <source>
        <dbReference type="EMBL" id="NEZ54921.1"/>
    </source>
</evidence>
<dbReference type="SUPFAM" id="SSF81568">
    <property type="entry name" value="Photosystem I reaction center subunit XI, PsaL"/>
    <property type="match status" value="1"/>
</dbReference>
<evidence type="ECO:0000256" key="7">
    <source>
        <dbReference type="ARBA" id="ARBA00022989"/>
    </source>
</evidence>
<evidence type="ECO:0000313" key="14">
    <source>
        <dbReference type="Proteomes" id="UP000481033"/>
    </source>
</evidence>
<keyword evidence="8 11" id="KW-0472">Membrane</keyword>
<evidence type="ECO:0000256" key="10">
    <source>
        <dbReference type="ARBA" id="ARBA00033437"/>
    </source>
</evidence>
<evidence type="ECO:0000256" key="1">
    <source>
        <dbReference type="ARBA" id="ARBA00004141"/>
    </source>
</evidence>
<dbReference type="InterPro" id="IPR022980">
    <property type="entry name" value="PSI_suXI"/>
</dbReference>
<keyword evidence="5 11" id="KW-0812">Transmembrane</keyword>
<dbReference type="RefSeq" id="WP_163696660.1">
    <property type="nucleotide sequence ID" value="NZ_QXHD01000004.1"/>
</dbReference>
<dbReference type="Proteomes" id="UP000481033">
    <property type="component" value="Unassembled WGS sequence"/>
</dbReference>
<evidence type="ECO:0000256" key="9">
    <source>
        <dbReference type="ARBA" id="ARBA00032768"/>
    </source>
</evidence>
<protein>
    <recommendedName>
        <fullName evidence="3">Photosystem I reaction center subunit XI</fullName>
    </recommendedName>
    <alternativeName>
        <fullName evidence="9">PSI subunit V</fullName>
    </alternativeName>
    <alternativeName>
        <fullName evidence="10">PSI-L</fullName>
    </alternativeName>
</protein>
<evidence type="ECO:0000256" key="11">
    <source>
        <dbReference type="SAM" id="Phobius"/>
    </source>
</evidence>
<keyword evidence="14" id="KW-1185">Reference proteome</keyword>
<sequence>MATSFASATGAPEVGDVATPINSSAVARTYINNLPAYRAGLSPFSRGLEVGVAHGYWFYGPFAVLGPLRASDYSTVAGVIAAISFVFILTVAISIYSATSPDGPEGTLTTPNPPEAFSNREGWSNFASGFLVGGCSGAFFAYLLCQTPHLLPLQEIAGGIWSS</sequence>
<feature type="transmembrane region" description="Helical" evidence="11">
    <location>
        <begin position="126"/>
        <end position="145"/>
    </location>
</feature>
<comment type="subcellular location">
    <subcellularLocation>
        <location evidence="1">Membrane</location>
        <topology evidence="1">Multi-pass membrane protein</topology>
    </subcellularLocation>
</comment>
<proteinExistence type="inferred from homology"/>
<evidence type="ECO:0000259" key="12">
    <source>
        <dbReference type="Pfam" id="PF02605"/>
    </source>
</evidence>